<dbReference type="InterPro" id="IPR022790">
    <property type="entry name" value="GH26_dom"/>
</dbReference>
<evidence type="ECO:0000256" key="4">
    <source>
        <dbReference type="SAM" id="MobiDB-lite"/>
    </source>
</evidence>
<dbReference type="EMBL" id="QTTT01000001">
    <property type="protein sequence ID" value="REE97713.1"/>
    <property type="molecule type" value="Genomic_DNA"/>
</dbReference>
<proteinExistence type="inferred from homology"/>
<feature type="chain" id="PRO_5038728537" evidence="5">
    <location>
        <begin position="23"/>
        <end position="348"/>
    </location>
</feature>
<comment type="similarity">
    <text evidence="3">Belongs to the glycosyl hydrolase 26 family.</text>
</comment>
<evidence type="ECO:0000313" key="8">
    <source>
        <dbReference type="Proteomes" id="UP000256661"/>
    </source>
</evidence>
<dbReference type="InterPro" id="IPR017853">
    <property type="entry name" value="GH"/>
</dbReference>
<dbReference type="Gene3D" id="3.20.20.80">
    <property type="entry name" value="Glycosidases"/>
    <property type="match status" value="1"/>
</dbReference>
<evidence type="ECO:0000256" key="2">
    <source>
        <dbReference type="ARBA" id="ARBA00023295"/>
    </source>
</evidence>
<keyword evidence="8" id="KW-1185">Reference proteome</keyword>
<reference evidence="7 8" key="1">
    <citation type="submission" date="2018-08" db="EMBL/GenBank/DDBJ databases">
        <title>Sequencing the genomes of 1000 actinobacteria strains.</title>
        <authorList>
            <person name="Klenk H.-P."/>
        </authorList>
    </citation>
    <scope>NUCLEOTIDE SEQUENCE [LARGE SCALE GENOMIC DNA]</scope>
    <source>
        <strain evidence="7 8">DSM 43927</strain>
    </source>
</reference>
<dbReference type="OrthoDB" id="3684589at2"/>
<feature type="signal peptide" evidence="5">
    <location>
        <begin position="1"/>
        <end position="22"/>
    </location>
</feature>
<dbReference type="GO" id="GO:0004553">
    <property type="term" value="F:hydrolase activity, hydrolyzing O-glycosyl compounds"/>
    <property type="evidence" value="ECO:0007669"/>
    <property type="project" value="InterPro"/>
</dbReference>
<feature type="active site" description="Proton donor" evidence="3">
    <location>
        <position position="161"/>
    </location>
</feature>
<dbReference type="Pfam" id="PF02156">
    <property type="entry name" value="Glyco_hydro_26"/>
    <property type="match status" value="1"/>
</dbReference>
<evidence type="ECO:0000313" key="7">
    <source>
        <dbReference type="EMBL" id="REE97713.1"/>
    </source>
</evidence>
<organism evidence="7 8">
    <name type="scientific">Thermomonospora umbrina</name>
    <dbReference type="NCBI Taxonomy" id="111806"/>
    <lineage>
        <taxon>Bacteria</taxon>
        <taxon>Bacillati</taxon>
        <taxon>Actinomycetota</taxon>
        <taxon>Actinomycetes</taxon>
        <taxon>Streptosporangiales</taxon>
        <taxon>Thermomonosporaceae</taxon>
        <taxon>Thermomonospora</taxon>
    </lineage>
</organism>
<evidence type="ECO:0000256" key="5">
    <source>
        <dbReference type="SAM" id="SignalP"/>
    </source>
</evidence>
<comment type="caution">
    <text evidence="7">The sequence shown here is derived from an EMBL/GenBank/DDBJ whole genome shotgun (WGS) entry which is preliminary data.</text>
</comment>
<dbReference type="Proteomes" id="UP000256661">
    <property type="component" value="Unassembled WGS sequence"/>
</dbReference>
<feature type="active site" description="Nucleophile" evidence="3">
    <location>
        <position position="266"/>
    </location>
</feature>
<dbReference type="SUPFAM" id="SSF51445">
    <property type="entry name" value="(Trans)glycosidases"/>
    <property type="match status" value="1"/>
</dbReference>
<evidence type="ECO:0000256" key="1">
    <source>
        <dbReference type="ARBA" id="ARBA00022801"/>
    </source>
</evidence>
<name>A0A3D9SUK9_9ACTN</name>
<feature type="domain" description="GH26" evidence="6">
    <location>
        <begin position="16"/>
        <end position="330"/>
    </location>
</feature>
<dbReference type="PROSITE" id="PS51764">
    <property type="entry name" value="GH26"/>
    <property type="match status" value="1"/>
</dbReference>
<evidence type="ECO:0000256" key="3">
    <source>
        <dbReference type="PROSITE-ProRule" id="PRU01100"/>
    </source>
</evidence>
<dbReference type="AlphaFoldDB" id="A0A3D9SUK9"/>
<keyword evidence="1 3" id="KW-0378">Hydrolase</keyword>
<keyword evidence="2 3" id="KW-0326">Glycosidase</keyword>
<protein>
    <submittedName>
        <fullName evidence="7">Glycosyl hydrolase family 26</fullName>
    </submittedName>
</protein>
<gene>
    <name evidence="7" type="ORF">DFJ69_3187</name>
</gene>
<dbReference type="RefSeq" id="WP_116023164.1">
    <property type="nucleotide sequence ID" value="NZ_QTTT01000001.1"/>
</dbReference>
<sequence length="348" mass="37312">MTFRRHLSGSFFVRSAMTAALTAAMLGVPAPPGRADPRDVPLGAFLGSGAEGVRRVAGFAAWLGRPVTVGHTYLPGETWAGVEGPPEIVGPWAAWRAADPRRTLVVNVPMFAANEKRVPDAGVAVLLWTAARGAFDRHFAVLARRLVAAGAGDAIIVPGWEMNGITYTHRCGPNPEAWKRYWRRIVATMRAAPGARFRFDFTPSRGTDAIGWTACYPGDDVVDVIGSDSYDQPAGRDFAYFVGEPYGLAHHADFARAHGKPLSFPEWGLFRNGDNPEYVRGMIDWIGSHDVAYQTISDYCPHGVWRCAAHPRSAEVYRRMLGSPATAGTSSSGTAAGSPAASATSAAN</sequence>
<accession>A0A3D9SUK9</accession>
<evidence type="ECO:0000259" key="6">
    <source>
        <dbReference type="PROSITE" id="PS51764"/>
    </source>
</evidence>
<keyword evidence="5" id="KW-0732">Signal</keyword>
<feature type="region of interest" description="Disordered" evidence="4">
    <location>
        <begin position="326"/>
        <end position="348"/>
    </location>
</feature>